<gene>
    <name evidence="2" type="ORF">GLX25_09425</name>
</gene>
<dbReference type="AlphaFoldDB" id="A0A7C9LGY2"/>
<evidence type="ECO:0000256" key="1">
    <source>
        <dbReference type="SAM" id="MobiDB-lite"/>
    </source>
</evidence>
<dbReference type="EMBL" id="WODA01000017">
    <property type="protein sequence ID" value="MUN07335.1"/>
    <property type="molecule type" value="Genomic_DNA"/>
</dbReference>
<proteinExistence type="predicted"/>
<dbReference type="RefSeq" id="WP_155842230.1">
    <property type="nucleotide sequence ID" value="NZ_BAAAIA010000002.1"/>
</dbReference>
<organism evidence="2 3">
    <name type="scientific">Agromyces luteolus</name>
    <dbReference type="NCBI Taxonomy" id="88373"/>
    <lineage>
        <taxon>Bacteria</taxon>
        <taxon>Bacillati</taxon>
        <taxon>Actinomycetota</taxon>
        <taxon>Actinomycetes</taxon>
        <taxon>Micrococcales</taxon>
        <taxon>Microbacteriaceae</taxon>
        <taxon>Agromyces</taxon>
    </lineage>
</organism>
<dbReference type="Proteomes" id="UP000480122">
    <property type="component" value="Unassembled WGS sequence"/>
</dbReference>
<feature type="compositionally biased region" description="Basic and acidic residues" evidence="1">
    <location>
        <begin position="9"/>
        <end position="20"/>
    </location>
</feature>
<sequence length="53" mass="5656">MHGRTLHPRLLEHAAERDARGAAPGAARGNAEPPRRVSPAGRFAFTRGVGTVR</sequence>
<feature type="compositionally biased region" description="Low complexity" evidence="1">
    <location>
        <begin position="21"/>
        <end position="32"/>
    </location>
</feature>
<evidence type="ECO:0000313" key="3">
    <source>
        <dbReference type="Proteomes" id="UP000480122"/>
    </source>
</evidence>
<keyword evidence="3" id="KW-1185">Reference proteome</keyword>
<comment type="caution">
    <text evidence="2">The sequence shown here is derived from an EMBL/GenBank/DDBJ whole genome shotgun (WGS) entry which is preliminary data.</text>
</comment>
<feature type="region of interest" description="Disordered" evidence="1">
    <location>
        <begin position="1"/>
        <end position="53"/>
    </location>
</feature>
<protein>
    <submittedName>
        <fullName evidence="2">Uncharacterized protein</fullName>
    </submittedName>
</protein>
<name>A0A7C9LGY2_9MICO</name>
<accession>A0A7C9LGY2</accession>
<evidence type="ECO:0000313" key="2">
    <source>
        <dbReference type="EMBL" id="MUN07335.1"/>
    </source>
</evidence>
<reference evidence="2 3" key="1">
    <citation type="submission" date="2019-11" db="EMBL/GenBank/DDBJ databases">
        <title>Agromyces kandeliae sp. nov., isolated from mangrove soil.</title>
        <authorList>
            <person name="Wang R."/>
        </authorList>
    </citation>
    <scope>NUCLEOTIDE SEQUENCE [LARGE SCALE GENOMIC DNA]</scope>
    <source>
        <strain evidence="2 3">JCM 11431</strain>
    </source>
</reference>